<evidence type="ECO:0000259" key="4">
    <source>
        <dbReference type="Pfam" id="PF11817"/>
    </source>
</evidence>
<sequence>MESKPVITYAGDLNLFASLQSTLEKRLSEETVEWRRSYGRSPKMVKVEADFVPFNEDIIPQEGEWNISGHPLLHTYWTECSNLESYKSTSREEINAWFSYLKLKNVHDWMIVVVDHADIRKANKAKLLPRTTVLDKVKNDFPSKNSERCISLLDPLKNDSRSRESWQSFLHRVRILVLQAYNYHLGRYEEYVRTQRERRNEPGWTFNRFFFLQEELAFVFEMLGLYEEALVQYDELDALFSQFVINSNVGGMPEWLTQFCKPCDTWPGLCLLKSQALLEKLREGKSSLLDFRNYLFSRQCSLLLLRLKPWELAQRALPFLHNCVKELKVLEIVMPPGSIACWVFLSCLEVLQTCEIFKESSQVEACSLYTAGLRSYAREKLHELGILCGLMPDMEATSEQLHLVVSLLSRIGNDPHAEKAPHSPHAKLCESLSSKEAFLKNYLEMSELTISTFKYIGQVRNARLIGYDLAQLYLKLKEPHKAVTFLLDMLKTYQQEGWEKLQAKTEAELAACYKAMGNTRSYIKFCAYLSASSSVVQEEKEHYFRELITLKKMIEKDVYLRSYKLLFITDVKIQNSEVIIPGSKIQASVKISNLFPEEITCNSVSVSVVKLEESTVQKGHVRTTSGSEDSIPLPESSPDLIHHHDGNTGTARIHCFNVSQVLQRRDSHHSFHQDSSKITKDECEIAFYCQNLRLKPGDNLVTLNVQIHNEGVYSLKQVSVEWGKLWFIQNHIIPQVTFHVLHEPCKMDLHQNRGELLAGVPQNLEINVNSGSNHVPPGTEVILKSSRGLLLSLDPSVEDFSDEIKVVLAGIKPFQTIKVTLHVLAHLGPQRDNNTVEHQINLKWLYLDQCVTIPLHFLPPFMSINKLHTCEKRKYVQIIVHGLTSESFILVNSSLKSIDSKQVHPKPLSLSNGTLIVNTEQTAGFLWELRPEECALSPIKFIFSVDYLPKHSDQSMVRKYTYDFRLDSHKTLYVVKAQVIPAKGLEFCRVGSMCNMHLSIIQFQSVTPNESLMYEIVVDQSQWAVCGRTAGVVNVDMTGKHNVTLEVMPLIGGFLPQPVVRLSRYIPADHQKHFGKDSGLRSEGNGHSAARLEPFKLGQVYNYNRATQVHVLPATATSGIEVVAT</sequence>
<gene>
    <name evidence="9" type="primary">LOC106459834</name>
</gene>
<evidence type="ECO:0000313" key="9">
    <source>
        <dbReference type="RefSeq" id="XP_022242094.1"/>
    </source>
</evidence>
<organism evidence="8 9">
    <name type="scientific">Limulus polyphemus</name>
    <name type="common">Atlantic horseshoe crab</name>
    <dbReference type="NCBI Taxonomy" id="6850"/>
    <lineage>
        <taxon>Eukaryota</taxon>
        <taxon>Metazoa</taxon>
        <taxon>Ecdysozoa</taxon>
        <taxon>Arthropoda</taxon>
        <taxon>Chelicerata</taxon>
        <taxon>Merostomata</taxon>
        <taxon>Xiphosura</taxon>
        <taxon>Limulidae</taxon>
        <taxon>Limulus</taxon>
    </lineage>
</organism>
<evidence type="ECO:0000259" key="5">
    <source>
        <dbReference type="Pfam" id="PF12584"/>
    </source>
</evidence>
<dbReference type="InterPro" id="IPR021773">
    <property type="entry name" value="TPC11"/>
</dbReference>
<dbReference type="InterPro" id="IPR056913">
    <property type="entry name" value="TRAPPC10/Trs130_N"/>
</dbReference>
<feature type="domain" description="Trafficking protein particle complex subunit 11" evidence="4">
    <location>
        <begin position="442"/>
        <end position="530"/>
    </location>
</feature>
<feature type="domain" description="TRAPPC10/Trs130 N-terminal" evidence="6">
    <location>
        <begin position="2"/>
        <end position="313"/>
    </location>
</feature>
<evidence type="ECO:0000259" key="7">
    <source>
        <dbReference type="Pfam" id="PF23604"/>
    </source>
</evidence>
<dbReference type="GeneID" id="106459834"/>
<proteinExistence type="predicted"/>
<dbReference type="RefSeq" id="XP_022242094.1">
    <property type="nucleotide sequence ID" value="XM_022386386.1"/>
</dbReference>
<dbReference type="Pfam" id="PF23036">
    <property type="entry name" value="TRAPPC10_1st"/>
    <property type="match status" value="1"/>
</dbReference>
<keyword evidence="8" id="KW-1185">Reference proteome</keyword>
<name>A0ABM1SEN9_LIMPO</name>
<dbReference type="PANTHER" id="PTHR13251">
    <property type="entry name" value="EPILEPSY HOLOPROSENCEPHALY CANDIDATE 1/TMEM1"/>
    <property type="match status" value="1"/>
</dbReference>
<keyword evidence="3" id="KW-0333">Golgi apparatus</keyword>
<dbReference type="Pfam" id="PF11817">
    <property type="entry name" value="Foie-gras_1"/>
    <property type="match status" value="1"/>
</dbReference>
<dbReference type="InterPro" id="IPR045126">
    <property type="entry name" value="TRAPPC10/Trs130"/>
</dbReference>
<feature type="domain" description="TRAPPC10 Ig-like" evidence="7">
    <location>
        <begin position="749"/>
        <end position="859"/>
    </location>
</feature>
<dbReference type="PANTHER" id="PTHR13251:SF3">
    <property type="entry name" value="TRAFFICKING PROTEIN PARTICLE COMPLEX SUBUNIT 10"/>
    <property type="match status" value="1"/>
</dbReference>
<dbReference type="InterPro" id="IPR056917">
    <property type="entry name" value="Ig_TRAPPC10"/>
</dbReference>
<evidence type="ECO:0000259" key="6">
    <source>
        <dbReference type="Pfam" id="PF23036"/>
    </source>
</evidence>
<evidence type="ECO:0000256" key="3">
    <source>
        <dbReference type="ARBA" id="ARBA00023034"/>
    </source>
</evidence>
<accession>A0ABM1SEN9</accession>
<evidence type="ECO:0000313" key="8">
    <source>
        <dbReference type="Proteomes" id="UP000694941"/>
    </source>
</evidence>
<feature type="domain" description="TRAPPC10/Trs130 C-terminal" evidence="5">
    <location>
        <begin position="983"/>
        <end position="1112"/>
    </location>
</feature>
<dbReference type="Pfam" id="PF23604">
    <property type="entry name" value="Ig_TRAPPC10"/>
    <property type="match status" value="1"/>
</dbReference>
<keyword evidence="2" id="KW-0813">Transport</keyword>
<dbReference type="Proteomes" id="UP000694941">
    <property type="component" value="Unplaced"/>
</dbReference>
<dbReference type="InterPro" id="IPR022233">
    <property type="entry name" value="TRAPPC10/Trs130_C"/>
</dbReference>
<reference evidence="9" key="1">
    <citation type="submission" date="2025-08" db="UniProtKB">
        <authorList>
            <consortium name="RefSeq"/>
        </authorList>
    </citation>
    <scope>IDENTIFICATION</scope>
    <source>
        <tissue evidence="9">Muscle</tissue>
    </source>
</reference>
<dbReference type="Pfam" id="PF12584">
    <property type="entry name" value="TRAPPC10"/>
    <property type="match status" value="1"/>
</dbReference>
<protein>
    <submittedName>
        <fullName evidence="9">Trafficking protein particle complex subunit 10-like</fullName>
    </submittedName>
</protein>
<evidence type="ECO:0000256" key="1">
    <source>
        <dbReference type="ARBA" id="ARBA00004555"/>
    </source>
</evidence>
<evidence type="ECO:0000256" key="2">
    <source>
        <dbReference type="ARBA" id="ARBA00022448"/>
    </source>
</evidence>
<comment type="subcellular location">
    <subcellularLocation>
        <location evidence="1">Golgi apparatus</location>
    </subcellularLocation>
</comment>